<keyword evidence="3" id="KW-0804">Transcription</keyword>
<dbReference type="PANTHER" id="PTHR30146:SF109">
    <property type="entry name" value="HTH-TYPE TRANSCRIPTIONAL REGULATOR GALS"/>
    <property type="match status" value="1"/>
</dbReference>
<comment type="caution">
    <text evidence="5">The sequence shown here is derived from an EMBL/GenBank/DDBJ whole genome shotgun (WGS) entry which is preliminary data.</text>
</comment>
<dbReference type="CDD" id="cd06267">
    <property type="entry name" value="PBP1_LacI_sugar_binding-like"/>
    <property type="match status" value="1"/>
</dbReference>
<dbReference type="GO" id="GO:0000976">
    <property type="term" value="F:transcription cis-regulatory region binding"/>
    <property type="evidence" value="ECO:0007669"/>
    <property type="project" value="TreeGrafter"/>
</dbReference>
<evidence type="ECO:0000313" key="6">
    <source>
        <dbReference type="Proteomes" id="UP000014387"/>
    </source>
</evidence>
<dbReference type="Gene3D" id="3.40.50.2300">
    <property type="match status" value="2"/>
</dbReference>
<dbReference type="PROSITE" id="PS50932">
    <property type="entry name" value="HTH_LACI_2"/>
    <property type="match status" value="1"/>
</dbReference>
<evidence type="ECO:0000256" key="2">
    <source>
        <dbReference type="ARBA" id="ARBA00023125"/>
    </source>
</evidence>
<organism evidence="5 6">
    <name type="scientific">Gleimia europaea ACS-120-V-Col10b</name>
    <dbReference type="NCBI Taxonomy" id="883069"/>
    <lineage>
        <taxon>Bacteria</taxon>
        <taxon>Bacillati</taxon>
        <taxon>Actinomycetota</taxon>
        <taxon>Actinomycetes</taxon>
        <taxon>Actinomycetales</taxon>
        <taxon>Actinomycetaceae</taxon>
        <taxon>Gleimia</taxon>
    </lineage>
</organism>
<dbReference type="InterPro" id="IPR046335">
    <property type="entry name" value="LacI/GalR-like_sensor"/>
</dbReference>
<evidence type="ECO:0000313" key="5">
    <source>
        <dbReference type="EMBL" id="EPD31132.1"/>
    </source>
</evidence>
<dbReference type="EMBL" id="AGWN01000001">
    <property type="protein sequence ID" value="EPD31132.1"/>
    <property type="molecule type" value="Genomic_DNA"/>
</dbReference>
<evidence type="ECO:0000259" key="4">
    <source>
        <dbReference type="PROSITE" id="PS50932"/>
    </source>
</evidence>
<keyword evidence="6" id="KW-1185">Reference proteome</keyword>
<dbReference type="OrthoDB" id="37081at2"/>
<dbReference type="Gene3D" id="1.10.260.40">
    <property type="entry name" value="lambda repressor-like DNA-binding domains"/>
    <property type="match status" value="1"/>
</dbReference>
<name>A0A9W5VWL9_9ACTO</name>
<dbReference type="InterPro" id="IPR028082">
    <property type="entry name" value="Peripla_BP_I"/>
</dbReference>
<dbReference type="SMART" id="SM00354">
    <property type="entry name" value="HTH_LACI"/>
    <property type="match status" value="1"/>
</dbReference>
<protein>
    <recommendedName>
        <fullName evidence="4">HTH lacI-type domain-containing protein</fullName>
    </recommendedName>
</protein>
<accession>A0A9W5VWL9</accession>
<dbReference type="PANTHER" id="PTHR30146">
    <property type="entry name" value="LACI-RELATED TRANSCRIPTIONAL REPRESSOR"/>
    <property type="match status" value="1"/>
</dbReference>
<dbReference type="CDD" id="cd01392">
    <property type="entry name" value="HTH_LacI"/>
    <property type="match status" value="1"/>
</dbReference>
<gene>
    <name evidence="5" type="ORF">HMPREF9238_00892</name>
</gene>
<sequence length="340" mass="37310">MRAETKRRVTRDEVAARAGVSSAVVSYVVNNGPRPVAESTRLRVLEAIKELGYHPSGTARALRLGARQTCGVVIPNVKHLFNSAVVHRLDQELSRHNLSMLLSNTHNDPETERTVISEMLSWGVDGLIVMVSALDDDDWRHQKLPVPTILLDRQIGLEHFTTLGPDFAEGGRIATQHLIDHGHEQILAVLGGLFPGDNTRLAGYHRALSDAGLEPLTPIMTSWSLEGGYEAGKRFLKLDSRPSAVFCFSDALAIGFQKAVTEAGVRVPQDVAIMGFDGTDTVKYVQPRITTVRQPINEMLTTAVETLVKEPYEPLREHMIFPVALVPGESCGCPRIEGID</sequence>
<dbReference type="AlphaFoldDB" id="A0A9W5VWL9"/>
<dbReference type="SUPFAM" id="SSF53822">
    <property type="entry name" value="Periplasmic binding protein-like I"/>
    <property type="match status" value="1"/>
</dbReference>
<evidence type="ECO:0000256" key="1">
    <source>
        <dbReference type="ARBA" id="ARBA00023015"/>
    </source>
</evidence>
<dbReference type="SUPFAM" id="SSF47413">
    <property type="entry name" value="lambda repressor-like DNA-binding domains"/>
    <property type="match status" value="1"/>
</dbReference>
<dbReference type="InterPro" id="IPR010982">
    <property type="entry name" value="Lambda_DNA-bd_dom_sf"/>
</dbReference>
<reference evidence="5 6" key="1">
    <citation type="submission" date="2013-05" db="EMBL/GenBank/DDBJ databases">
        <title>The Genome Sequence of Actinomyces europaeus ACS-120-V-COL10B.</title>
        <authorList>
            <consortium name="The Broad Institute Genomics Platform"/>
            <person name="Earl A."/>
            <person name="Ward D."/>
            <person name="Feldgarden M."/>
            <person name="Gevers D."/>
            <person name="Saerens B."/>
            <person name="Vaneechoutte M."/>
            <person name="Walker B."/>
            <person name="Young S."/>
            <person name="Zeng Q."/>
            <person name="Gargeya S."/>
            <person name="Fitzgerald M."/>
            <person name="Haas B."/>
            <person name="Abouelleil A."/>
            <person name="Allen A.W."/>
            <person name="Alvarado L."/>
            <person name="Arachchi H.M."/>
            <person name="Berlin A.M."/>
            <person name="Chapman S.B."/>
            <person name="Gainer-Dewar J."/>
            <person name="Goldberg J."/>
            <person name="Griggs A."/>
            <person name="Gujja S."/>
            <person name="Hansen M."/>
            <person name="Howarth C."/>
            <person name="Imamovic A."/>
            <person name="Ireland A."/>
            <person name="Larimer J."/>
            <person name="McCowan C."/>
            <person name="Murphy C."/>
            <person name="Pearson M."/>
            <person name="Poon T.W."/>
            <person name="Priest M."/>
            <person name="Roberts A."/>
            <person name="Saif S."/>
            <person name="Shea T."/>
            <person name="Sisk P."/>
            <person name="Sykes S."/>
            <person name="Wortman J."/>
            <person name="Nusbaum C."/>
            <person name="Birren B."/>
        </authorList>
    </citation>
    <scope>NUCLEOTIDE SEQUENCE [LARGE SCALE GENOMIC DNA]</scope>
    <source>
        <strain evidence="5 6">ACS-120-V-Col10b</strain>
    </source>
</reference>
<dbReference type="RefSeq" id="WP_016444243.1">
    <property type="nucleotide sequence ID" value="NZ_KE150266.1"/>
</dbReference>
<dbReference type="Proteomes" id="UP000014387">
    <property type="component" value="Unassembled WGS sequence"/>
</dbReference>
<proteinExistence type="predicted"/>
<evidence type="ECO:0000256" key="3">
    <source>
        <dbReference type="ARBA" id="ARBA00023163"/>
    </source>
</evidence>
<dbReference type="Pfam" id="PF13377">
    <property type="entry name" value="Peripla_BP_3"/>
    <property type="match status" value="1"/>
</dbReference>
<keyword evidence="2" id="KW-0238">DNA-binding</keyword>
<dbReference type="GO" id="GO:0003700">
    <property type="term" value="F:DNA-binding transcription factor activity"/>
    <property type="evidence" value="ECO:0007669"/>
    <property type="project" value="TreeGrafter"/>
</dbReference>
<feature type="domain" description="HTH lacI-type" evidence="4">
    <location>
        <begin position="9"/>
        <end position="64"/>
    </location>
</feature>
<dbReference type="Pfam" id="PF00356">
    <property type="entry name" value="LacI"/>
    <property type="match status" value="1"/>
</dbReference>
<dbReference type="InterPro" id="IPR000843">
    <property type="entry name" value="HTH_LacI"/>
</dbReference>
<keyword evidence="1" id="KW-0805">Transcription regulation</keyword>